<organism evidence="1 2">
    <name type="scientific">Protea cynaroides</name>
    <dbReference type="NCBI Taxonomy" id="273540"/>
    <lineage>
        <taxon>Eukaryota</taxon>
        <taxon>Viridiplantae</taxon>
        <taxon>Streptophyta</taxon>
        <taxon>Embryophyta</taxon>
        <taxon>Tracheophyta</taxon>
        <taxon>Spermatophyta</taxon>
        <taxon>Magnoliopsida</taxon>
        <taxon>Proteales</taxon>
        <taxon>Proteaceae</taxon>
        <taxon>Protea</taxon>
    </lineage>
</organism>
<evidence type="ECO:0000313" key="2">
    <source>
        <dbReference type="Proteomes" id="UP001141806"/>
    </source>
</evidence>
<evidence type="ECO:0000313" key="1">
    <source>
        <dbReference type="EMBL" id="KAJ4965839.1"/>
    </source>
</evidence>
<comment type="caution">
    <text evidence="1">The sequence shown here is derived from an EMBL/GenBank/DDBJ whole genome shotgun (WGS) entry which is preliminary data.</text>
</comment>
<reference evidence="1" key="1">
    <citation type="journal article" date="2023" name="Plant J.">
        <title>The genome of the king protea, Protea cynaroides.</title>
        <authorList>
            <person name="Chang J."/>
            <person name="Duong T.A."/>
            <person name="Schoeman C."/>
            <person name="Ma X."/>
            <person name="Roodt D."/>
            <person name="Barker N."/>
            <person name="Li Z."/>
            <person name="Van de Peer Y."/>
            <person name="Mizrachi E."/>
        </authorList>
    </citation>
    <scope>NUCLEOTIDE SEQUENCE</scope>
    <source>
        <tissue evidence="1">Young leaves</tissue>
    </source>
</reference>
<dbReference type="AlphaFoldDB" id="A0A9Q0K8H4"/>
<dbReference type="EMBL" id="JAMYWD010000007">
    <property type="protein sequence ID" value="KAJ4965839.1"/>
    <property type="molecule type" value="Genomic_DNA"/>
</dbReference>
<keyword evidence="2" id="KW-1185">Reference proteome</keyword>
<name>A0A9Q0K8H4_9MAGN</name>
<sequence>MWPGILCCFCAVSICVDEPYKHDNSQRLEAFSHWVKINTDVINKKPSHGPDPVAYLAKIQEITSPSVLNVSDPVYLKDAGLAVQSIPPFPAFPQHQPPEFQQLLVLKMAEGVSAIGDPIVAETLARVGLSFLTDTKDYIIWLAGDLASVDEMIRTCKGTWVREN</sequence>
<protein>
    <submittedName>
        <fullName evidence="1">Uncharacterized protein</fullName>
    </submittedName>
</protein>
<dbReference type="Proteomes" id="UP001141806">
    <property type="component" value="Unassembled WGS sequence"/>
</dbReference>
<gene>
    <name evidence="1" type="ORF">NE237_017688</name>
</gene>
<accession>A0A9Q0K8H4</accession>
<proteinExistence type="predicted"/>